<dbReference type="PANTHER" id="PTHR12356">
    <property type="entry name" value="NUCLEAR MOVEMENT PROTEIN NUDC"/>
    <property type="match status" value="1"/>
</dbReference>
<gene>
    <name evidence="7" type="ORF">PEX2_036910</name>
</gene>
<dbReference type="PANTHER" id="PTHR12356:SF3">
    <property type="entry name" value="NUCLEAR MIGRATION PROTEIN NUDC"/>
    <property type="match status" value="1"/>
</dbReference>
<evidence type="ECO:0000256" key="1">
    <source>
        <dbReference type="ARBA" id="ARBA00004496"/>
    </source>
</evidence>
<evidence type="ECO:0000259" key="6">
    <source>
        <dbReference type="PROSITE" id="PS51203"/>
    </source>
</evidence>
<organism evidence="7 8">
    <name type="scientific">Penicillium expansum</name>
    <name type="common">Blue mold rot fungus</name>
    <dbReference type="NCBI Taxonomy" id="27334"/>
    <lineage>
        <taxon>Eukaryota</taxon>
        <taxon>Fungi</taxon>
        <taxon>Dikarya</taxon>
        <taxon>Ascomycota</taxon>
        <taxon>Pezizomycotina</taxon>
        <taxon>Eurotiomycetes</taxon>
        <taxon>Eurotiomycetidae</taxon>
        <taxon>Eurotiales</taxon>
        <taxon>Aspergillaceae</taxon>
        <taxon>Penicillium</taxon>
    </lineage>
</organism>
<dbReference type="OrthoDB" id="416217at2759"/>
<dbReference type="GO" id="GO:0051082">
    <property type="term" value="F:unfolded protein binding"/>
    <property type="evidence" value="ECO:0007669"/>
    <property type="project" value="TreeGrafter"/>
</dbReference>
<reference evidence="7 8" key="1">
    <citation type="journal article" date="2015" name="Mol. Plant Microbe Interact.">
        <title>Genome, transcriptome, and functional analyses of Penicillium expansum provide new insights into secondary metabolism and pathogenicity.</title>
        <authorList>
            <person name="Ballester A.R."/>
            <person name="Marcet-Houben M."/>
            <person name="Levin E."/>
            <person name="Sela N."/>
            <person name="Selma-Lazaro C."/>
            <person name="Carmona L."/>
            <person name="Wisniewski M."/>
            <person name="Droby S."/>
            <person name="Gonzalez-Candelas L."/>
            <person name="Gabaldon T."/>
        </authorList>
    </citation>
    <scope>NUCLEOTIDE SEQUENCE [LARGE SCALE GENOMIC DNA]</scope>
    <source>
        <strain evidence="7 8">MD-8</strain>
    </source>
</reference>
<keyword evidence="2" id="KW-0963">Cytoplasm</keyword>
<comment type="caution">
    <text evidence="7">The sequence shown here is derived from an EMBL/GenBank/DDBJ whole genome shotgun (WGS) entry which is preliminary data.</text>
</comment>
<dbReference type="InterPro" id="IPR037898">
    <property type="entry name" value="NudC_fam"/>
</dbReference>
<evidence type="ECO:0000313" key="8">
    <source>
        <dbReference type="Proteomes" id="UP000030143"/>
    </source>
</evidence>
<sequence length="199" mass="22523">MSADLDQNPSPADLAERERENKERKAREDAEQAQLPYKWTQTIRDVDVTAPIPGNLKGRDLDVLLTKNKIRVAIKGQEPLIEGDLPHAILVDESSWTLETTPTPPGKEINIHLDKVNKVEWWPHVVTTAPKIDVTKITPENSSLGDLDGETRAMVEKMMYDQRQKEMGGPSSDEQRKMDLLKKFQAEHPEMDFSNAKMG</sequence>
<accession>A0A0A2INU9</accession>
<protein>
    <recommendedName>
        <fullName evidence="4">Nuclear movement protein nudC</fullName>
    </recommendedName>
</protein>
<evidence type="ECO:0000256" key="4">
    <source>
        <dbReference type="ARBA" id="ARBA00068398"/>
    </source>
</evidence>
<dbReference type="FunFam" id="2.60.40.790:FF:000001">
    <property type="entry name" value="Nuclear migration protein nudC"/>
    <property type="match status" value="1"/>
</dbReference>
<dbReference type="InterPro" id="IPR008978">
    <property type="entry name" value="HSP20-like_chaperone"/>
</dbReference>
<feature type="compositionally biased region" description="Basic and acidic residues" evidence="5">
    <location>
        <begin position="14"/>
        <end position="30"/>
    </location>
</feature>
<dbReference type="HOGENOM" id="CLU_047332_2_0_1"/>
<proteinExistence type="predicted"/>
<dbReference type="STRING" id="27334.A0A0A2INU9"/>
<comment type="subcellular location">
    <subcellularLocation>
        <location evidence="1">Cytoplasm</location>
    </subcellularLocation>
</comment>
<dbReference type="Proteomes" id="UP000030143">
    <property type="component" value="Unassembled WGS sequence"/>
</dbReference>
<keyword evidence="8" id="KW-1185">Reference proteome</keyword>
<dbReference type="GeneID" id="27676385"/>
<dbReference type="RefSeq" id="XP_016593727.1">
    <property type="nucleotide sequence ID" value="XM_016740966.1"/>
</dbReference>
<dbReference type="VEuPathDB" id="FungiDB:PEXP_106340"/>
<feature type="domain" description="CS" evidence="6">
    <location>
        <begin position="32"/>
        <end position="126"/>
    </location>
</feature>
<dbReference type="PhylomeDB" id="A0A0A2INU9"/>
<dbReference type="PROSITE" id="PS51203">
    <property type="entry name" value="CS"/>
    <property type="match status" value="1"/>
</dbReference>
<dbReference type="Gene3D" id="2.60.40.790">
    <property type="match status" value="1"/>
</dbReference>
<name>A0A0A2INU9_PENEN</name>
<dbReference type="EMBL" id="JQFZ01000331">
    <property type="protein sequence ID" value="KGO50520.1"/>
    <property type="molecule type" value="Genomic_DNA"/>
</dbReference>
<evidence type="ECO:0000256" key="5">
    <source>
        <dbReference type="SAM" id="MobiDB-lite"/>
    </source>
</evidence>
<dbReference type="CDD" id="cd06467">
    <property type="entry name" value="p23_NUDC_like"/>
    <property type="match status" value="1"/>
</dbReference>
<dbReference type="InterPro" id="IPR007052">
    <property type="entry name" value="CS_dom"/>
</dbReference>
<dbReference type="Pfam" id="PF04969">
    <property type="entry name" value="CS"/>
    <property type="match status" value="1"/>
</dbReference>
<evidence type="ECO:0000256" key="3">
    <source>
        <dbReference type="ARBA" id="ARBA00059400"/>
    </source>
</evidence>
<dbReference type="GO" id="GO:0006457">
    <property type="term" value="P:protein folding"/>
    <property type="evidence" value="ECO:0007669"/>
    <property type="project" value="TreeGrafter"/>
</dbReference>
<comment type="function">
    <text evidence="3">Required for nuclear movement. May interact between microtubules and nuclei and/or may be involved in the generation of force used to move nuclei during interphase.</text>
</comment>
<evidence type="ECO:0000313" key="7">
    <source>
        <dbReference type="EMBL" id="KGO50520.1"/>
    </source>
</evidence>
<dbReference type="SUPFAM" id="SSF49764">
    <property type="entry name" value="HSP20-like chaperones"/>
    <property type="match status" value="1"/>
</dbReference>
<feature type="compositionally biased region" description="Polar residues" evidence="5">
    <location>
        <begin position="1"/>
        <end position="10"/>
    </location>
</feature>
<dbReference type="AlphaFoldDB" id="A0A0A2INU9"/>
<dbReference type="GO" id="GO:0005737">
    <property type="term" value="C:cytoplasm"/>
    <property type="evidence" value="ECO:0007669"/>
    <property type="project" value="UniProtKB-SubCell"/>
</dbReference>
<evidence type="ECO:0000256" key="2">
    <source>
        <dbReference type="ARBA" id="ARBA00022490"/>
    </source>
</evidence>
<feature type="region of interest" description="Disordered" evidence="5">
    <location>
        <begin position="1"/>
        <end position="35"/>
    </location>
</feature>